<evidence type="ECO:0000256" key="2">
    <source>
        <dbReference type="ARBA" id="ARBA00022884"/>
    </source>
</evidence>
<dbReference type="InterPro" id="IPR000748">
    <property type="entry name" value="PsdUridine_synth_RsuA/RluB/E/F"/>
</dbReference>
<gene>
    <name evidence="9" type="ORF">Q4490_03310</name>
</gene>
<evidence type="ECO:0000256" key="6">
    <source>
        <dbReference type="PROSITE-ProRule" id="PRU00182"/>
    </source>
</evidence>
<dbReference type="SMART" id="SM00363">
    <property type="entry name" value="S4"/>
    <property type="match status" value="1"/>
</dbReference>
<evidence type="ECO:0000256" key="1">
    <source>
        <dbReference type="ARBA" id="ARBA00008348"/>
    </source>
</evidence>
<dbReference type="InterPro" id="IPR002942">
    <property type="entry name" value="S4_RNA-bd"/>
</dbReference>
<dbReference type="Pfam" id="PF00849">
    <property type="entry name" value="PseudoU_synth_2"/>
    <property type="match status" value="1"/>
</dbReference>
<comment type="similarity">
    <text evidence="1 7">Belongs to the pseudouridine synthase RsuA family.</text>
</comment>
<dbReference type="EMBL" id="JAUOPG010000002">
    <property type="protein sequence ID" value="MDO6452585.1"/>
    <property type="molecule type" value="Genomic_DNA"/>
</dbReference>
<dbReference type="InterPro" id="IPR020094">
    <property type="entry name" value="TruA/RsuA/RluB/E/F_N"/>
</dbReference>
<reference evidence="9" key="1">
    <citation type="submission" date="2023-07" db="EMBL/GenBank/DDBJ databases">
        <title>Genome content predicts the carbon catabolic preferences of heterotrophic bacteria.</title>
        <authorList>
            <person name="Gralka M."/>
        </authorList>
    </citation>
    <scope>NUCLEOTIDE SEQUENCE</scope>
    <source>
        <strain evidence="9">I2M16</strain>
    </source>
</reference>
<organism evidence="9 10">
    <name type="scientific">Neptunomonas phycophila</name>
    <dbReference type="NCBI Taxonomy" id="1572645"/>
    <lineage>
        <taxon>Bacteria</taxon>
        <taxon>Pseudomonadati</taxon>
        <taxon>Pseudomonadota</taxon>
        <taxon>Gammaproteobacteria</taxon>
        <taxon>Oceanospirillales</taxon>
        <taxon>Oceanospirillaceae</taxon>
        <taxon>Neptunomonas</taxon>
    </lineage>
</organism>
<dbReference type="GO" id="GO:0003723">
    <property type="term" value="F:RNA binding"/>
    <property type="evidence" value="ECO:0007669"/>
    <property type="project" value="UniProtKB-KW"/>
</dbReference>
<dbReference type="GO" id="GO:0000455">
    <property type="term" value="P:enzyme-directed rRNA pseudouridine synthesis"/>
    <property type="evidence" value="ECO:0007669"/>
    <property type="project" value="UniProtKB-ARBA"/>
</dbReference>
<dbReference type="InterPro" id="IPR006145">
    <property type="entry name" value="PsdUridine_synth_RsuA/RluA"/>
</dbReference>
<evidence type="ECO:0000256" key="4">
    <source>
        <dbReference type="ARBA" id="ARBA00036749"/>
    </source>
</evidence>
<dbReference type="Gene3D" id="3.30.70.580">
    <property type="entry name" value="Pseudouridine synthase I, catalytic domain, N-terminal subdomain"/>
    <property type="match status" value="1"/>
</dbReference>
<dbReference type="EC" id="5.4.99.-" evidence="7"/>
<evidence type="ECO:0000256" key="5">
    <source>
        <dbReference type="ARBA" id="ARBA00037590"/>
    </source>
</evidence>
<keyword evidence="2 6" id="KW-0694">RNA-binding</keyword>
<dbReference type="SUPFAM" id="SSF55120">
    <property type="entry name" value="Pseudouridine synthase"/>
    <property type="match status" value="1"/>
</dbReference>
<dbReference type="InterPro" id="IPR042092">
    <property type="entry name" value="PsdUridine_s_RsuA/RluB/E/F_cat"/>
</dbReference>
<name>A0AAW7XF02_9GAMM</name>
<dbReference type="InterPro" id="IPR018496">
    <property type="entry name" value="PsdUridine_synth_RsuA/RluB_CS"/>
</dbReference>
<dbReference type="PROSITE" id="PS50889">
    <property type="entry name" value="S4"/>
    <property type="match status" value="1"/>
</dbReference>
<comment type="function">
    <text evidence="5">Responsible for synthesis of pseudouridine from uracil-516 in 16S ribosomal RNA.</text>
</comment>
<dbReference type="SUPFAM" id="SSF55174">
    <property type="entry name" value="Alpha-L RNA-binding motif"/>
    <property type="match status" value="1"/>
</dbReference>
<dbReference type="PANTHER" id="PTHR47683:SF4">
    <property type="entry name" value="PSEUDOURIDINE SYNTHASE"/>
    <property type="match status" value="1"/>
</dbReference>
<proteinExistence type="inferred from homology"/>
<feature type="domain" description="RNA-binding S4" evidence="8">
    <location>
        <begin position="1"/>
        <end position="63"/>
    </location>
</feature>
<dbReference type="CDD" id="cd02553">
    <property type="entry name" value="PseudoU_synth_RsuA"/>
    <property type="match status" value="1"/>
</dbReference>
<dbReference type="NCBIfam" id="TIGR00093">
    <property type="entry name" value="pseudouridine synthase"/>
    <property type="match status" value="1"/>
</dbReference>
<dbReference type="Gene3D" id="3.10.290.10">
    <property type="entry name" value="RNA-binding S4 domain"/>
    <property type="match status" value="1"/>
</dbReference>
<dbReference type="InterPro" id="IPR050343">
    <property type="entry name" value="RsuA_PseudoU_synthase"/>
</dbReference>
<evidence type="ECO:0000256" key="7">
    <source>
        <dbReference type="RuleBase" id="RU003887"/>
    </source>
</evidence>
<keyword evidence="3 7" id="KW-0413">Isomerase</keyword>
<evidence type="ECO:0000259" key="8">
    <source>
        <dbReference type="SMART" id="SM00363"/>
    </source>
</evidence>
<comment type="catalytic activity">
    <reaction evidence="4">
        <text>uridine(516) in 16S rRNA = pseudouridine(516) in 16S rRNA</text>
        <dbReference type="Rhea" id="RHEA:38867"/>
        <dbReference type="Rhea" id="RHEA-COMP:10089"/>
        <dbReference type="Rhea" id="RHEA-COMP:10090"/>
        <dbReference type="ChEBI" id="CHEBI:65314"/>
        <dbReference type="ChEBI" id="CHEBI:65315"/>
        <dbReference type="EC" id="5.4.99.19"/>
    </reaction>
</comment>
<evidence type="ECO:0000313" key="9">
    <source>
        <dbReference type="EMBL" id="MDO6452585.1"/>
    </source>
</evidence>
<dbReference type="PROSITE" id="PS01149">
    <property type="entry name" value="PSI_RSU"/>
    <property type="match status" value="1"/>
</dbReference>
<dbReference type="InterPro" id="IPR036986">
    <property type="entry name" value="S4_RNA-bd_sf"/>
</dbReference>
<accession>A0AAW7XF02</accession>
<dbReference type="Gene3D" id="3.30.70.1560">
    <property type="entry name" value="Alpha-L RNA-binding motif"/>
    <property type="match status" value="1"/>
</dbReference>
<dbReference type="AlphaFoldDB" id="A0AAW7XF02"/>
<dbReference type="CDD" id="cd00165">
    <property type="entry name" value="S4"/>
    <property type="match status" value="1"/>
</dbReference>
<dbReference type="FunFam" id="3.30.70.1560:FF:000001">
    <property type="entry name" value="Pseudouridine synthase"/>
    <property type="match status" value="1"/>
</dbReference>
<sequence length="235" mass="26196">MRLDKYICKSTQLSKAEAVCSIQAGRVSVNETVAIDAALQVHENNTIELDGVQLKPRAFRYLLMHKPAGLVCSNVDEAYPSLFNLLDIDRVSELHIVGRLDVDTTGLVLITDDGRWSFHITQPANACPKVYRVCLARALSAGGIDELVAQFKQGIRLQGEQRLTLPATLEVISSKDVRLTITEGRFHQVKRMFAAVGNRVASLHREQIGDVLVDVDEGQWRYLHDTEVQSFSLVQ</sequence>
<evidence type="ECO:0000256" key="3">
    <source>
        <dbReference type="ARBA" id="ARBA00023235"/>
    </source>
</evidence>
<protein>
    <recommendedName>
        <fullName evidence="7">Pseudouridine synthase</fullName>
        <ecNumber evidence="7">5.4.99.-</ecNumber>
    </recommendedName>
</protein>
<dbReference type="GO" id="GO:0005829">
    <property type="term" value="C:cytosol"/>
    <property type="evidence" value="ECO:0007669"/>
    <property type="project" value="UniProtKB-ARBA"/>
</dbReference>
<comment type="caution">
    <text evidence="9">The sequence shown here is derived from an EMBL/GenBank/DDBJ whole genome shotgun (WGS) entry which is preliminary data.</text>
</comment>
<evidence type="ECO:0000313" key="10">
    <source>
        <dbReference type="Proteomes" id="UP001169862"/>
    </source>
</evidence>
<dbReference type="InterPro" id="IPR020103">
    <property type="entry name" value="PsdUridine_synth_cat_dom_sf"/>
</dbReference>
<dbReference type="GO" id="GO:0160136">
    <property type="term" value="F:16S rRNA pseudouridine(516) synthase activity"/>
    <property type="evidence" value="ECO:0007669"/>
    <property type="project" value="UniProtKB-EC"/>
</dbReference>
<dbReference type="PANTHER" id="PTHR47683">
    <property type="entry name" value="PSEUDOURIDINE SYNTHASE FAMILY PROTEIN-RELATED"/>
    <property type="match status" value="1"/>
</dbReference>
<dbReference type="Proteomes" id="UP001169862">
    <property type="component" value="Unassembled WGS sequence"/>
</dbReference>